<comment type="caution">
    <text evidence="2">The sequence shown here is derived from an EMBL/GenBank/DDBJ whole genome shotgun (WGS) entry which is preliminary data.</text>
</comment>
<proteinExistence type="predicted"/>
<reference evidence="2 3" key="1">
    <citation type="submission" date="2020-09" db="EMBL/GenBank/DDBJ databases">
        <title>De no assembly of potato wild relative species, Solanum commersonii.</title>
        <authorList>
            <person name="Cho K."/>
        </authorList>
    </citation>
    <scope>NUCLEOTIDE SEQUENCE [LARGE SCALE GENOMIC DNA]</scope>
    <source>
        <strain evidence="2">LZ3.2</strain>
        <tissue evidence="2">Leaf</tissue>
    </source>
</reference>
<feature type="domain" description="Late blight resistance protein R1A-like N-terminal" evidence="1">
    <location>
        <begin position="5"/>
        <end position="71"/>
    </location>
</feature>
<organism evidence="2 3">
    <name type="scientific">Solanum commersonii</name>
    <name type="common">Commerson's wild potato</name>
    <name type="synonym">Commerson's nightshade</name>
    <dbReference type="NCBI Taxonomy" id="4109"/>
    <lineage>
        <taxon>Eukaryota</taxon>
        <taxon>Viridiplantae</taxon>
        <taxon>Streptophyta</taxon>
        <taxon>Embryophyta</taxon>
        <taxon>Tracheophyta</taxon>
        <taxon>Spermatophyta</taxon>
        <taxon>Magnoliopsida</taxon>
        <taxon>eudicotyledons</taxon>
        <taxon>Gunneridae</taxon>
        <taxon>Pentapetalae</taxon>
        <taxon>asterids</taxon>
        <taxon>lamiids</taxon>
        <taxon>Solanales</taxon>
        <taxon>Solanaceae</taxon>
        <taxon>Solanoideae</taxon>
        <taxon>Solaneae</taxon>
        <taxon>Solanum</taxon>
    </lineage>
</organism>
<dbReference type="Proteomes" id="UP000824120">
    <property type="component" value="Chromosome 4"/>
</dbReference>
<dbReference type="EMBL" id="JACXVP010000004">
    <property type="protein sequence ID" value="KAG5610502.1"/>
    <property type="molecule type" value="Genomic_DNA"/>
</dbReference>
<evidence type="ECO:0000313" key="3">
    <source>
        <dbReference type="Proteomes" id="UP000824120"/>
    </source>
</evidence>
<accession>A0A9J5ZI50</accession>
<protein>
    <recommendedName>
        <fullName evidence="1">Late blight resistance protein R1A-like N-terminal domain-containing protein</fullName>
    </recommendedName>
</protein>
<dbReference type="Pfam" id="PF12061">
    <property type="entry name" value="NB-LRR"/>
    <property type="match status" value="1"/>
</dbReference>
<sequence>MHIQLRDKLIHYPLLDLDIMDYVIVYVGLLIYSLFDIKEEKEDMMIEDVNQALGLELPRIVDPIKVSTISFTRYFLAILRHAISEDSDRREKRADELANALRRTLSSKIYLVLVDEVWESSV</sequence>
<dbReference type="AlphaFoldDB" id="A0A9J5ZI50"/>
<dbReference type="InterPro" id="IPR021929">
    <property type="entry name" value="R1A-like_N"/>
</dbReference>
<gene>
    <name evidence="2" type="ORF">H5410_021783</name>
</gene>
<evidence type="ECO:0000313" key="2">
    <source>
        <dbReference type="EMBL" id="KAG5610502.1"/>
    </source>
</evidence>
<keyword evidence="3" id="KW-1185">Reference proteome</keyword>
<evidence type="ECO:0000259" key="1">
    <source>
        <dbReference type="Pfam" id="PF12061"/>
    </source>
</evidence>
<name>A0A9J5ZI50_SOLCO</name>